<feature type="region of interest" description="Disordered" evidence="1">
    <location>
        <begin position="1"/>
        <end position="29"/>
    </location>
</feature>
<organism evidence="3 4">
    <name type="scientific">Reticulomyxa filosa</name>
    <dbReference type="NCBI Taxonomy" id="46433"/>
    <lineage>
        <taxon>Eukaryota</taxon>
        <taxon>Sar</taxon>
        <taxon>Rhizaria</taxon>
        <taxon>Retaria</taxon>
        <taxon>Foraminifera</taxon>
        <taxon>Monothalamids</taxon>
        <taxon>Reticulomyxidae</taxon>
        <taxon>Reticulomyxa</taxon>
    </lineage>
</organism>
<feature type="compositionally biased region" description="Low complexity" evidence="1">
    <location>
        <begin position="1"/>
        <end position="18"/>
    </location>
</feature>
<feature type="region of interest" description="Disordered" evidence="1">
    <location>
        <begin position="314"/>
        <end position="338"/>
    </location>
</feature>
<sequence>MTSQETGTTTTATATATTRSISTKSGAKEHKLGGVVSTSIWNDGNSVKDLSKKFDAKSGSEHASINHRLKGDDAFVVAGDQVFEANDKSDYYSKLPLSPRQRVKSRAKNYESGSGSGRADRFVHFSITESSSDVLPGTDLDERELSPNSKPSHTPNQDEPSFPNQNDKSRRRRYVKGSLLRESRSSTHHTTDWTEPVSFVSWKNTMKALLEEQNRQKPLPDKDRALFEEVLKDDKKLTTIFFNLTDGNQFMTMQHIMFIRTLRQSTHTKKKKKKNIYTYMCTYIHICVHIYTYTYLKWICIMLDIERHPTTDAEAAVADQDESRGLDARGRANARPRP</sequence>
<keyword evidence="2" id="KW-0472">Membrane</keyword>
<keyword evidence="4" id="KW-1185">Reference proteome</keyword>
<feature type="non-terminal residue" evidence="3">
    <location>
        <position position="338"/>
    </location>
</feature>
<feature type="region of interest" description="Disordered" evidence="1">
    <location>
        <begin position="91"/>
        <end position="118"/>
    </location>
</feature>
<evidence type="ECO:0000313" key="3">
    <source>
        <dbReference type="EMBL" id="ETO11203.1"/>
    </source>
</evidence>
<dbReference type="EMBL" id="ASPP01022660">
    <property type="protein sequence ID" value="ETO11203.1"/>
    <property type="molecule type" value="Genomic_DNA"/>
</dbReference>
<dbReference type="Proteomes" id="UP000023152">
    <property type="component" value="Unassembled WGS sequence"/>
</dbReference>
<evidence type="ECO:0000256" key="2">
    <source>
        <dbReference type="SAM" id="Phobius"/>
    </source>
</evidence>
<feature type="compositionally biased region" description="Basic and acidic residues" evidence="1">
    <location>
        <begin position="321"/>
        <end position="330"/>
    </location>
</feature>
<protein>
    <submittedName>
        <fullName evidence="3">Uncharacterized protein</fullName>
    </submittedName>
</protein>
<feature type="region of interest" description="Disordered" evidence="1">
    <location>
        <begin position="133"/>
        <end position="172"/>
    </location>
</feature>
<evidence type="ECO:0000256" key="1">
    <source>
        <dbReference type="SAM" id="MobiDB-lite"/>
    </source>
</evidence>
<proteinExistence type="predicted"/>
<feature type="transmembrane region" description="Helical" evidence="2">
    <location>
        <begin position="276"/>
        <end position="296"/>
    </location>
</feature>
<feature type="compositionally biased region" description="Polar residues" evidence="1">
    <location>
        <begin position="146"/>
        <end position="166"/>
    </location>
</feature>
<gene>
    <name evidence="3" type="ORF">RFI_26173</name>
</gene>
<dbReference type="AlphaFoldDB" id="X6MB13"/>
<keyword evidence="2" id="KW-0812">Transmembrane</keyword>
<name>X6MB13_RETFI</name>
<comment type="caution">
    <text evidence="3">The sequence shown here is derived from an EMBL/GenBank/DDBJ whole genome shotgun (WGS) entry which is preliminary data.</text>
</comment>
<evidence type="ECO:0000313" key="4">
    <source>
        <dbReference type="Proteomes" id="UP000023152"/>
    </source>
</evidence>
<reference evidence="3 4" key="1">
    <citation type="journal article" date="2013" name="Curr. Biol.">
        <title>The Genome of the Foraminiferan Reticulomyxa filosa.</title>
        <authorList>
            <person name="Glockner G."/>
            <person name="Hulsmann N."/>
            <person name="Schleicher M."/>
            <person name="Noegel A.A."/>
            <person name="Eichinger L."/>
            <person name="Gallinger C."/>
            <person name="Pawlowski J."/>
            <person name="Sierra R."/>
            <person name="Euteneuer U."/>
            <person name="Pillet L."/>
            <person name="Moustafa A."/>
            <person name="Platzer M."/>
            <person name="Groth M."/>
            <person name="Szafranski K."/>
            <person name="Schliwa M."/>
        </authorList>
    </citation>
    <scope>NUCLEOTIDE SEQUENCE [LARGE SCALE GENOMIC DNA]</scope>
</reference>
<accession>X6MB13</accession>
<keyword evidence="2" id="KW-1133">Transmembrane helix</keyword>